<name>A0A444IUP1_9BACT</name>
<proteinExistence type="predicted"/>
<comment type="caution">
    <text evidence="3">The sequence shown here is derived from an EMBL/GenBank/DDBJ whole genome shotgun (WGS) entry which is preliminary data.</text>
</comment>
<feature type="domain" description="Metallo-beta-lactamase" evidence="2">
    <location>
        <begin position="67"/>
        <end position="264"/>
    </location>
</feature>
<dbReference type="PROSITE" id="PS51257">
    <property type="entry name" value="PROKAR_LIPOPROTEIN"/>
    <property type="match status" value="1"/>
</dbReference>
<protein>
    <submittedName>
        <fullName evidence="3">Ribonuclease Z</fullName>
        <ecNumber evidence="3">3.1.26.11</ecNumber>
    </submittedName>
</protein>
<dbReference type="Pfam" id="PF12706">
    <property type="entry name" value="Lactamase_B_2"/>
    <property type="match status" value="1"/>
</dbReference>
<dbReference type="PANTHER" id="PTHR46018">
    <property type="entry name" value="ZINC PHOSPHODIESTERASE ELAC PROTEIN 1"/>
    <property type="match status" value="1"/>
</dbReference>
<evidence type="ECO:0000313" key="4">
    <source>
        <dbReference type="Proteomes" id="UP000287853"/>
    </source>
</evidence>
<evidence type="ECO:0000259" key="2">
    <source>
        <dbReference type="SMART" id="SM00849"/>
    </source>
</evidence>
<dbReference type="SUPFAM" id="SSF56281">
    <property type="entry name" value="Metallo-hydrolase/oxidoreductase"/>
    <property type="match status" value="1"/>
</dbReference>
<dbReference type="InterPro" id="IPR001279">
    <property type="entry name" value="Metallo-B-lactamas"/>
</dbReference>
<dbReference type="Proteomes" id="UP000287853">
    <property type="component" value="Unassembled WGS sequence"/>
</dbReference>
<accession>A0A444IUP1</accession>
<keyword evidence="4" id="KW-1185">Reference proteome</keyword>
<dbReference type="Gene3D" id="3.60.15.10">
    <property type="entry name" value="Ribonuclease Z/Hydroxyacylglutathione hydrolase-like"/>
    <property type="match status" value="1"/>
</dbReference>
<organism evidence="3 4">
    <name type="scientific">Candidatus Electrothrix aarhusensis</name>
    <dbReference type="NCBI Taxonomy" id="1859131"/>
    <lineage>
        <taxon>Bacteria</taxon>
        <taxon>Pseudomonadati</taxon>
        <taxon>Thermodesulfobacteriota</taxon>
        <taxon>Desulfobulbia</taxon>
        <taxon>Desulfobulbales</taxon>
        <taxon>Desulfobulbaceae</taxon>
        <taxon>Candidatus Electrothrix</taxon>
    </lineage>
</organism>
<reference evidence="3 4" key="1">
    <citation type="submission" date="2017-01" db="EMBL/GenBank/DDBJ databases">
        <title>The cable genome- insights into the physiology and evolution of filamentous bacteria capable of sulfide oxidation via long distance electron transfer.</title>
        <authorList>
            <person name="Schreiber L."/>
            <person name="Bjerg J.T."/>
            <person name="Boggild A."/>
            <person name="Van De Vossenberg J."/>
            <person name="Meysman F."/>
            <person name="Nielsen L.P."/>
            <person name="Schramm A."/>
            <person name="Kjeldsen K.U."/>
        </authorList>
    </citation>
    <scope>NUCLEOTIDE SEQUENCE [LARGE SCALE GENOMIC DNA]</scope>
    <source>
        <strain evidence="3">MCF</strain>
    </source>
</reference>
<evidence type="ECO:0000256" key="1">
    <source>
        <dbReference type="ARBA" id="ARBA00022801"/>
    </source>
</evidence>
<dbReference type="PANTHER" id="PTHR46018:SF2">
    <property type="entry name" value="ZINC PHOSPHODIESTERASE ELAC PROTEIN 1"/>
    <property type="match status" value="1"/>
</dbReference>
<dbReference type="InterPro" id="IPR044094">
    <property type="entry name" value="AtsA-like_MBL-fold"/>
</dbReference>
<sequence length="345" mass="38148">MKKYSKQHLTTVYLFLFTACTLLVSTVPGWAKVEPLQQIKLSAPPPGALRVTLLGTAVGPPVGLKQFGISTLIEAGDKRLLFDCGRGSTIRLRQLGISIGSINKVFLTHLHSDHLIQLPDIFLAGWVMGRRNEPLKIWGPTGTSDMMNALTQAFAFDIHIRRDVDERFPSEGIRVQSHDIQEGIIFNEDGVKVTAFLVDHRPVIPAFGYRVDYGDHSVVLSGDTRVSEHLITFAKGTDVLIHEALPVQSQKKRPEGEDRAAALHTTEVEKRIMAHHTTAEQAGEIFTRVKPGLAVFSHAPNTEGLLEQVSRTYNGPLQPPEDLTIITISEQIQVQDFTSLIATQE</sequence>
<evidence type="ECO:0000313" key="3">
    <source>
        <dbReference type="EMBL" id="RWX44628.1"/>
    </source>
</evidence>
<dbReference type="AlphaFoldDB" id="A0A444IUP1"/>
<dbReference type="EC" id="3.1.26.11" evidence="3"/>
<dbReference type="GO" id="GO:0042781">
    <property type="term" value="F:3'-tRNA processing endoribonuclease activity"/>
    <property type="evidence" value="ECO:0007669"/>
    <property type="project" value="UniProtKB-EC"/>
</dbReference>
<dbReference type="EMBL" id="MTKO01000092">
    <property type="protein sequence ID" value="RWX44628.1"/>
    <property type="molecule type" value="Genomic_DNA"/>
</dbReference>
<keyword evidence="1 3" id="KW-0378">Hydrolase</keyword>
<dbReference type="SMART" id="SM00849">
    <property type="entry name" value="Lactamase_B"/>
    <property type="match status" value="1"/>
</dbReference>
<gene>
    <name evidence="3" type="ORF">H206_01786</name>
</gene>
<dbReference type="InterPro" id="IPR036866">
    <property type="entry name" value="RibonucZ/Hydroxyglut_hydro"/>
</dbReference>
<dbReference type="CDD" id="cd07719">
    <property type="entry name" value="arylsulfatase_AtsA-like_MBL-fold"/>
    <property type="match status" value="1"/>
</dbReference>